<dbReference type="KEGG" id="llu:AKJ09_03016"/>
<evidence type="ECO:0000313" key="2">
    <source>
        <dbReference type="Proteomes" id="UP000064967"/>
    </source>
</evidence>
<keyword evidence="2" id="KW-1185">Reference proteome</keyword>
<reference evidence="1 2" key="1">
    <citation type="submission" date="2015-08" db="EMBL/GenBank/DDBJ databases">
        <authorList>
            <person name="Babu N.S."/>
            <person name="Beckwith C.J."/>
            <person name="Beseler K.G."/>
            <person name="Brison A."/>
            <person name="Carone J.V."/>
            <person name="Caskin T.P."/>
            <person name="Diamond M."/>
            <person name="Durham M.E."/>
            <person name="Foxe J.M."/>
            <person name="Go M."/>
            <person name="Henderson B.A."/>
            <person name="Jones I.B."/>
            <person name="McGettigan J.A."/>
            <person name="Micheletti S.J."/>
            <person name="Nasrallah M.E."/>
            <person name="Ortiz D."/>
            <person name="Piller C.R."/>
            <person name="Privatt S.R."/>
            <person name="Schneider S.L."/>
            <person name="Sharp S."/>
            <person name="Smith T.C."/>
            <person name="Stanton J.D."/>
            <person name="Ullery H.E."/>
            <person name="Wilson R.J."/>
            <person name="Serrano M.G."/>
            <person name="Buck G."/>
            <person name="Lee V."/>
            <person name="Wang Y."/>
            <person name="Carvalho R."/>
            <person name="Voegtly L."/>
            <person name="Shi R."/>
            <person name="Duckworth R."/>
            <person name="Johnson A."/>
            <person name="Loviza R."/>
            <person name="Walstead R."/>
            <person name="Shah Z."/>
            <person name="Kiflezghi M."/>
            <person name="Wade K."/>
            <person name="Ball S.L."/>
            <person name="Bradley K.W."/>
            <person name="Asai D.J."/>
            <person name="Bowman C.A."/>
            <person name="Russell D.A."/>
            <person name="Pope W.H."/>
            <person name="Jacobs-Sera D."/>
            <person name="Hendrix R.W."/>
            <person name="Hatfull G.F."/>
        </authorList>
    </citation>
    <scope>NUCLEOTIDE SEQUENCE [LARGE SCALE GENOMIC DNA]</scope>
    <source>
        <strain evidence="1 2">DSM 27648</strain>
    </source>
</reference>
<sequence length="205" mass="21247">MLALGLGVLVVAAVPITMKWRAGRREEGAVQRLLREKQESLLAVTAIAKSELGCEQVEVKDTTDGMVATGCEKVARYVASGSGFRRDGEIVPAGDADDTSGCKTVWAAGRTDASTAEQALAEIHARGKTARLRVPIERTDVRGLAKLRFGKFVAVFSPASEGAVKNLPVPCGEGDAGASASADGGAESSACTLPFEAVTEIADCP</sequence>
<dbReference type="EMBL" id="CP012333">
    <property type="protein sequence ID" value="AKU96352.1"/>
    <property type="molecule type" value="Genomic_DNA"/>
</dbReference>
<gene>
    <name evidence="1" type="ORF">AKJ09_03016</name>
</gene>
<proteinExistence type="predicted"/>
<name>A0A0K1PS56_9BACT</name>
<accession>A0A0K1PS56</accession>
<dbReference type="Proteomes" id="UP000064967">
    <property type="component" value="Chromosome"/>
</dbReference>
<organism evidence="1 2">
    <name type="scientific">Labilithrix luteola</name>
    <dbReference type="NCBI Taxonomy" id="1391654"/>
    <lineage>
        <taxon>Bacteria</taxon>
        <taxon>Pseudomonadati</taxon>
        <taxon>Myxococcota</taxon>
        <taxon>Polyangia</taxon>
        <taxon>Polyangiales</taxon>
        <taxon>Labilitrichaceae</taxon>
        <taxon>Labilithrix</taxon>
    </lineage>
</organism>
<dbReference type="AlphaFoldDB" id="A0A0K1PS56"/>
<evidence type="ECO:0000313" key="1">
    <source>
        <dbReference type="EMBL" id="AKU96352.1"/>
    </source>
</evidence>
<dbReference type="STRING" id="1391654.AKJ09_03016"/>
<protein>
    <submittedName>
        <fullName evidence="1">Uncharacterized protein</fullName>
    </submittedName>
</protein>